<dbReference type="CDD" id="cd06170">
    <property type="entry name" value="LuxR_C_like"/>
    <property type="match status" value="1"/>
</dbReference>
<dbReference type="PROSITE" id="PS00622">
    <property type="entry name" value="HTH_LUXR_1"/>
    <property type="match status" value="1"/>
</dbReference>
<keyword evidence="1" id="KW-0805">Transcription regulation</keyword>
<evidence type="ECO:0000313" key="8">
    <source>
        <dbReference type="Proteomes" id="UP000294958"/>
    </source>
</evidence>
<dbReference type="Proteomes" id="UP000019849">
    <property type="component" value="Unassembled WGS sequence"/>
</dbReference>
<dbReference type="Pfam" id="PF00196">
    <property type="entry name" value="GerE"/>
    <property type="match status" value="1"/>
</dbReference>
<feature type="domain" description="HTH luxR-type" evidence="4">
    <location>
        <begin position="155"/>
        <end position="220"/>
    </location>
</feature>
<dbReference type="InterPro" id="IPR016032">
    <property type="entry name" value="Sig_transdc_resp-reg_C-effctor"/>
</dbReference>
<reference evidence="6 8" key="2">
    <citation type="submission" date="2019-03" db="EMBL/GenBank/DDBJ databases">
        <title>Genomic Encyclopedia of Type Strains, Phase IV (KMG-IV): sequencing the most valuable type-strain genomes for metagenomic binning, comparative biology and taxonomic classification.</title>
        <authorList>
            <person name="Goeker M."/>
        </authorList>
    </citation>
    <scope>NUCLEOTIDE SEQUENCE [LARGE SCALE GENOMIC DNA]</scope>
    <source>
        <strain evidence="6 8">DSM 11603</strain>
    </source>
</reference>
<dbReference type="PATRIC" id="fig|69279.3.peg.2808"/>
<reference evidence="5 7" key="1">
    <citation type="submission" date="2014-02" db="EMBL/GenBank/DDBJ databases">
        <title>Aquamicrobium defluvii Genome sequencing.</title>
        <authorList>
            <person name="Wang X."/>
        </authorList>
    </citation>
    <scope>NUCLEOTIDE SEQUENCE [LARGE SCALE GENOMIC DNA]</scope>
    <source>
        <strain evidence="5 7">W13Z1</strain>
    </source>
</reference>
<keyword evidence="2" id="KW-0238">DNA-binding</keyword>
<comment type="caution">
    <text evidence="5">The sequence shown here is derived from an EMBL/GenBank/DDBJ whole genome shotgun (WGS) entry which is preliminary data.</text>
</comment>
<evidence type="ECO:0000256" key="3">
    <source>
        <dbReference type="ARBA" id="ARBA00023163"/>
    </source>
</evidence>
<evidence type="ECO:0000313" key="7">
    <source>
        <dbReference type="Proteomes" id="UP000019849"/>
    </source>
</evidence>
<dbReference type="PROSITE" id="PS50043">
    <property type="entry name" value="HTH_LUXR_2"/>
    <property type="match status" value="1"/>
</dbReference>
<dbReference type="PANTHER" id="PTHR44688:SF16">
    <property type="entry name" value="DNA-BINDING TRANSCRIPTIONAL ACTIVATOR DEVR_DOSR"/>
    <property type="match status" value="1"/>
</dbReference>
<dbReference type="AlphaFoldDB" id="A0A011UGU5"/>
<dbReference type="InterPro" id="IPR036388">
    <property type="entry name" value="WH-like_DNA-bd_sf"/>
</dbReference>
<dbReference type="STRING" id="69279.BG36_07100"/>
<dbReference type="SMART" id="SM00421">
    <property type="entry name" value="HTH_LUXR"/>
    <property type="match status" value="1"/>
</dbReference>
<dbReference type="GO" id="GO:0006355">
    <property type="term" value="P:regulation of DNA-templated transcription"/>
    <property type="evidence" value="ECO:0007669"/>
    <property type="project" value="InterPro"/>
</dbReference>
<sequence>MDIPAAKNYILDTARLLVPAARVLFYEVNDRLQPYGHISSATNEHWGGLYRKFVALDPYHPRCFAKMNRNVFGTAPGYGPDLENADYVEGFRKVLGIRYKAEMFLRDAEGGIRAGLRYARLEGEREFTTEEMARLSRMQPLFANLWCTALVHNKEEQILSGLTEREREVLDLLLSGYPNQDISRLLSIALPTVKNHVKAILAKTGYANRAELLAALYRAGHVLRAPH</sequence>
<evidence type="ECO:0000256" key="2">
    <source>
        <dbReference type="ARBA" id="ARBA00023125"/>
    </source>
</evidence>
<keyword evidence="8" id="KW-1185">Reference proteome</keyword>
<dbReference type="EMBL" id="SNZF01000010">
    <property type="protein sequence ID" value="TDR35209.1"/>
    <property type="molecule type" value="Genomic_DNA"/>
</dbReference>
<evidence type="ECO:0000313" key="6">
    <source>
        <dbReference type="EMBL" id="TDR35209.1"/>
    </source>
</evidence>
<dbReference type="RefSeq" id="WP_051520614.1">
    <property type="nucleotide sequence ID" value="NZ_KK073891.1"/>
</dbReference>
<dbReference type="EMBL" id="JENY01000019">
    <property type="protein sequence ID" value="EXL05371.1"/>
    <property type="molecule type" value="Genomic_DNA"/>
</dbReference>
<dbReference type="eggNOG" id="COG2197">
    <property type="taxonomic scope" value="Bacteria"/>
</dbReference>
<keyword evidence="3" id="KW-0804">Transcription</keyword>
<organism evidence="5 7">
    <name type="scientific">Aquamicrobium defluvii</name>
    <dbReference type="NCBI Taxonomy" id="69279"/>
    <lineage>
        <taxon>Bacteria</taxon>
        <taxon>Pseudomonadati</taxon>
        <taxon>Pseudomonadota</taxon>
        <taxon>Alphaproteobacteria</taxon>
        <taxon>Hyphomicrobiales</taxon>
        <taxon>Phyllobacteriaceae</taxon>
        <taxon>Aquamicrobium</taxon>
    </lineage>
</organism>
<dbReference type="Proteomes" id="UP000294958">
    <property type="component" value="Unassembled WGS sequence"/>
</dbReference>
<dbReference type="InterPro" id="IPR000792">
    <property type="entry name" value="Tscrpt_reg_LuxR_C"/>
</dbReference>
<name>A0A011UGU5_9HYPH</name>
<evidence type="ECO:0000256" key="1">
    <source>
        <dbReference type="ARBA" id="ARBA00023015"/>
    </source>
</evidence>
<dbReference type="Gene3D" id="1.10.10.10">
    <property type="entry name" value="Winged helix-like DNA-binding domain superfamily/Winged helix DNA-binding domain"/>
    <property type="match status" value="1"/>
</dbReference>
<evidence type="ECO:0000313" key="5">
    <source>
        <dbReference type="EMBL" id="EXL05371.1"/>
    </source>
</evidence>
<dbReference type="HOGENOM" id="CLU_088868_1_0_5"/>
<dbReference type="SUPFAM" id="SSF46894">
    <property type="entry name" value="C-terminal effector domain of the bipartite response regulators"/>
    <property type="match status" value="1"/>
</dbReference>
<proteinExistence type="predicted"/>
<dbReference type="PRINTS" id="PR00038">
    <property type="entry name" value="HTHLUXR"/>
</dbReference>
<dbReference type="PANTHER" id="PTHR44688">
    <property type="entry name" value="DNA-BINDING TRANSCRIPTIONAL ACTIVATOR DEVR_DOSR"/>
    <property type="match status" value="1"/>
</dbReference>
<protein>
    <submittedName>
        <fullName evidence="6">Regulatory LuxR family protein</fullName>
    </submittedName>
</protein>
<gene>
    <name evidence="5" type="ORF">BG36_07100</name>
    <name evidence="6" type="ORF">DES43_11015</name>
</gene>
<accession>A0A011UGU5</accession>
<dbReference type="GO" id="GO:0003677">
    <property type="term" value="F:DNA binding"/>
    <property type="evidence" value="ECO:0007669"/>
    <property type="project" value="UniProtKB-KW"/>
</dbReference>
<evidence type="ECO:0000259" key="4">
    <source>
        <dbReference type="PROSITE" id="PS50043"/>
    </source>
</evidence>
<dbReference type="OrthoDB" id="9814495at2"/>